<dbReference type="AlphaFoldDB" id="A0A835PNH5"/>
<dbReference type="EMBL" id="JADCNL010000012">
    <property type="protein sequence ID" value="KAG0457250.1"/>
    <property type="molecule type" value="Genomic_DNA"/>
</dbReference>
<dbReference type="PANTHER" id="PTHR37215:SF1">
    <property type="entry name" value="ACYL-COA-BINDING DOMAIN PROTEIN"/>
    <property type="match status" value="1"/>
</dbReference>
<name>A0A835PNH5_VANPL</name>
<evidence type="ECO:0000313" key="3">
    <source>
        <dbReference type="EMBL" id="KAG0458976.1"/>
    </source>
</evidence>
<evidence type="ECO:0000313" key="4">
    <source>
        <dbReference type="Proteomes" id="UP000636800"/>
    </source>
</evidence>
<organism evidence="2 4">
    <name type="scientific">Vanilla planifolia</name>
    <name type="common">Vanilla</name>
    <dbReference type="NCBI Taxonomy" id="51239"/>
    <lineage>
        <taxon>Eukaryota</taxon>
        <taxon>Viridiplantae</taxon>
        <taxon>Streptophyta</taxon>
        <taxon>Embryophyta</taxon>
        <taxon>Tracheophyta</taxon>
        <taxon>Spermatophyta</taxon>
        <taxon>Magnoliopsida</taxon>
        <taxon>Liliopsida</taxon>
        <taxon>Asparagales</taxon>
        <taxon>Orchidaceae</taxon>
        <taxon>Vanilloideae</taxon>
        <taxon>Vanilleae</taxon>
        <taxon>Vanilla</taxon>
    </lineage>
</organism>
<feature type="coiled-coil region" evidence="1">
    <location>
        <begin position="85"/>
        <end position="112"/>
    </location>
</feature>
<keyword evidence="4" id="KW-1185">Reference proteome</keyword>
<keyword evidence="1" id="KW-0175">Coiled coil</keyword>
<comment type="caution">
    <text evidence="2">The sequence shown here is derived from an EMBL/GenBank/DDBJ whole genome shotgun (WGS) entry which is preliminary data.</text>
</comment>
<dbReference type="PANTHER" id="PTHR37215">
    <property type="entry name" value="ACYL-COA-BINDING DOMAIN PROTEIN"/>
    <property type="match status" value="1"/>
</dbReference>
<accession>A0A835PNH5</accession>
<dbReference type="OrthoDB" id="782563at2759"/>
<evidence type="ECO:0000313" key="5">
    <source>
        <dbReference type="Proteomes" id="UP000639772"/>
    </source>
</evidence>
<proteinExistence type="predicted"/>
<dbReference type="EMBL" id="JADCNM010000012">
    <property type="protein sequence ID" value="KAG0458976.1"/>
    <property type="molecule type" value="Genomic_DNA"/>
</dbReference>
<protein>
    <submittedName>
        <fullName evidence="2">Uncharacterized protein</fullName>
    </submittedName>
</protein>
<dbReference type="Proteomes" id="UP000636800">
    <property type="component" value="Chromosome 12"/>
</dbReference>
<reference evidence="4 5" key="1">
    <citation type="journal article" date="2020" name="Nat. Food">
        <title>A phased Vanilla planifolia genome enables genetic improvement of flavour and production.</title>
        <authorList>
            <person name="Hasing T."/>
            <person name="Tang H."/>
            <person name="Brym M."/>
            <person name="Khazi F."/>
            <person name="Huang T."/>
            <person name="Chambers A.H."/>
        </authorList>
    </citation>
    <scope>NUCLEOTIDE SEQUENCE [LARGE SCALE GENOMIC DNA]</scope>
    <source>
        <tissue evidence="2">Leaf</tissue>
    </source>
</reference>
<evidence type="ECO:0000313" key="2">
    <source>
        <dbReference type="EMBL" id="KAG0457250.1"/>
    </source>
</evidence>
<dbReference type="Proteomes" id="UP000639772">
    <property type="component" value="Chromosome 12"/>
</dbReference>
<evidence type="ECO:0000256" key="1">
    <source>
        <dbReference type="SAM" id="Coils"/>
    </source>
</evidence>
<gene>
    <name evidence="3" type="ORF">HPP92_022104</name>
    <name evidence="2" type="ORF">HPP92_022407</name>
</gene>
<sequence>MGRRSKAVMGVRRKTLLLGFAVALLFGTAVYFRLWAIDSSFTVDDREELRRQFDRANMEAMDESASWRMKFDEELDKSRMFQDELLKVKAALANANERLVILRKENSSLQKKLELLTHSKEQCNCSNSSTLHR</sequence>